<feature type="repeat" description="RCC1" evidence="2">
    <location>
        <begin position="2"/>
        <end position="56"/>
    </location>
</feature>
<feature type="repeat" description="RCC1" evidence="2">
    <location>
        <begin position="121"/>
        <end position="175"/>
    </location>
</feature>
<evidence type="ECO:0000256" key="1">
    <source>
        <dbReference type="ARBA" id="ARBA00022737"/>
    </source>
</evidence>
<dbReference type="InterPro" id="IPR051210">
    <property type="entry name" value="Ub_ligase/GEF_domain"/>
</dbReference>
<name>A0A7S9PS18_EPIFF</name>
<feature type="repeat" description="RCC1" evidence="2">
    <location>
        <begin position="267"/>
        <end position="304"/>
    </location>
</feature>
<dbReference type="InterPro" id="IPR058923">
    <property type="entry name" value="RCC1-like_dom"/>
</dbReference>
<dbReference type="AlphaFoldDB" id="A0A7S9PS18"/>
<keyword evidence="5" id="KW-1185">Reference proteome</keyword>
<dbReference type="OrthoDB" id="5370059at2759"/>
<evidence type="ECO:0000259" key="3">
    <source>
        <dbReference type="Pfam" id="PF25390"/>
    </source>
</evidence>
<dbReference type="PRINTS" id="PR00633">
    <property type="entry name" value="RCCNDNSATION"/>
</dbReference>
<dbReference type="PROSITE" id="PS50012">
    <property type="entry name" value="RCC1_3"/>
    <property type="match status" value="3"/>
</dbReference>
<accession>A0A7S9PS18</accession>
<dbReference type="InterPro" id="IPR000408">
    <property type="entry name" value="Reg_chr_condens"/>
</dbReference>
<protein>
    <recommendedName>
        <fullName evidence="3">RCC1-like domain-containing protein</fullName>
    </recommendedName>
</protein>
<dbReference type="PANTHER" id="PTHR22870:SF466">
    <property type="entry name" value="ANKYRIN REPEAT-CONTAINING PROTEIN"/>
    <property type="match status" value="1"/>
</dbReference>
<proteinExistence type="predicted"/>
<dbReference type="PANTHER" id="PTHR22870">
    <property type="entry name" value="REGULATOR OF CHROMOSOME CONDENSATION"/>
    <property type="match status" value="1"/>
</dbReference>
<dbReference type="Gene3D" id="2.130.10.30">
    <property type="entry name" value="Regulator of chromosome condensation 1/beta-lactamase-inhibitor protein II"/>
    <property type="match status" value="2"/>
</dbReference>
<dbReference type="Proteomes" id="UP000594364">
    <property type="component" value="Chromosome 1"/>
</dbReference>
<organism evidence="4 5">
    <name type="scientific">Epichloe festucae (strain Fl1)</name>
    <dbReference type="NCBI Taxonomy" id="877507"/>
    <lineage>
        <taxon>Eukaryota</taxon>
        <taxon>Fungi</taxon>
        <taxon>Dikarya</taxon>
        <taxon>Ascomycota</taxon>
        <taxon>Pezizomycotina</taxon>
        <taxon>Sordariomycetes</taxon>
        <taxon>Hypocreomycetidae</taxon>
        <taxon>Hypocreales</taxon>
        <taxon>Clavicipitaceae</taxon>
        <taxon>Epichloe</taxon>
    </lineage>
</organism>
<evidence type="ECO:0000313" key="4">
    <source>
        <dbReference type="EMBL" id="QPG93901.1"/>
    </source>
</evidence>
<reference evidence="4 5" key="1">
    <citation type="journal article" date="2018" name="PLoS Genet.">
        <title>Repeat elements organise 3D genome structure and mediate transcription in the filamentous fungus Epichloe festucae.</title>
        <authorList>
            <person name="Winter D.J."/>
            <person name="Ganley A.R.D."/>
            <person name="Young C.A."/>
            <person name="Liachko I."/>
            <person name="Schardl C.L."/>
            <person name="Dupont P.Y."/>
            <person name="Berry D."/>
            <person name="Ram A."/>
            <person name="Scott B."/>
            <person name="Cox M.P."/>
        </authorList>
    </citation>
    <scope>NUCLEOTIDE SEQUENCE [LARGE SCALE GENOMIC DNA]</scope>
    <source>
        <strain evidence="4 5">Fl1</strain>
    </source>
</reference>
<evidence type="ECO:0000313" key="5">
    <source>
        <dbReference type="Proteomes" id="UP000594364"/>
    </source>
</evidence>
<dbReference type="EMBL" id="CP031385">
    <property type="protein sequence ID" value="QPG93901.1"/>
    <property type="molecule type" value="Genomic_DNA"/>
</dbReference>
<dbReference type="SUPFAM" id="SSF50985">
    <property type="entry name" value="RCC1/BLIP-II"/>
    <property type="match status" value="1"/>
</dbReference>
<gene>
    <name evidence="4" type="ORF">C2857_003441</name>
</gene>
<dbReference type="InterPro" id="IPR009091">
    <property type="entry name" value="RCC1/BLIP-II"/>
</dbReference>
<evidence type="ECO:0000256" key="2">
    <source>
        <dbReference type="PROSITE-ProRule" id="PRU00235"/>
    </source>
</evidence>
<sequence>MQAIYAIGSNGSGQLGIGHKEDVSVPKPVRFNPGYPAAEVISIAAGGNFTLVLTRSGELYWSGDGSSGACGISHNSTDIPAFQQIRLVQDEEKNTIGDIALIAATWDASFVVSRDAQGRRSKMFSFGIGMRGELGSGELIVRTPVASILPNFPPHNTEVIDLAASIGHVVAVLDNGDAYGWGNCRKSQLGEPSEITYGPRKINVNFKVYRAVCTKETTCLFSTPETGHVCVLGSDKWGMVSNSPKTVSSWIDVGSGWGAVYVLMEDGTLKGWGRDDHGQLPPSNLPGIKQIAIGSEHAVALSEDGDVLSWGWGEHGNCGPQVDNNDVKGRWNVIASSKLIPADSRIAMIGAGCATSWICIGRR</sequence>
<feature type="domain" description="RCC1-like" evidence="3">
    <location>
        <begin position="4"/>
        <end position="356"/>
    </location>
</feature>
<keyword evidence="1" id="KW-0677">Repeat</keyword>
<dbReference type="Pfam" id="PF25390">
    <property type="entry name" value="WD40_RLD"/>
    <property type="match status" value="1"/>
</dbReference>